<dbReference type="InterPro" id="IPR051466">
    <property type="entry name" value="D-amino_acid_metab_enzyme"/>
</dbReference>
<dbReference type="InterPro" id="IPR042208">
    <property type="entry name" value="D-ser_dehydrat-like_sf"/>
</dbReference>
<organism evidence="2 3">
    <name type="scientific">Rhizopogon vinicolor AM-OR11-026</name>
    <dbReference type="NCBI Taxonomy" id="1314800"/>
    <lineage>
        <taxon>Eukaryota</taxon>
        <taxon>Fungi</taxon>
        <taxon>Dikarya</taxon>
        <taxon>Basidiomycota</taxon>
        <taxon>Agaricomycotina</taxon>
        <taxon>Agaricomycetes</taxon>
        <taxon>Agaricomycetidae</taxon>
        <taxon>Boletales</taxon>
        <taxon>Suillineae</taxon>
        <taxon>Rhizopogonaceae</taxon>
        <taxon>Rhizopogon</taxon>
    </lineage>
</organism>
<dbReference type="Gene3D" id="2.40.37.20">
    <property type="entry name" value="D-serine dehydratase-like domain"/>
    <property type="match status" value="1"/>
</dbReference>
<dbReference type="EMBL" id="KV448653">
    <property type="protein sequence ID" value="OAX34140.1"/>
    <property type="molecule type" value="Genomic_DNA"/>
</dbReference>
<keyword evidence="3" id="KW-1185">Reference proteome</keyword>
<dbReference type="PANTHER" id="PTHR28004">
    <property type="entry name" value="ZGC:162816-RELATED"/>
    <property type="match status" value="1"/>
</dbReference>
<dbReference type="GO" id="GO:0036088">
    <property type="term" value="P:D-serine catabolic process"/>
    <property type="evidence" value="ECO:0007669"/>
    <property type="project" value="TreeGrafter"/>
</dbReference>
<reference evidence="2 3" key="1">
    <citation type="submission" date="2016-06" db="EMBL/GenBank/DDBJ databases">
        <title>Comparative genomics of the ectomycorrhizal sister species Rhizopogon vinicolor and Rhizopogon vesiculosus (Basidiomycota: Boletales) reveals a divergence of the mating type B locus.</title>
        <authorList>
            <consortium name="DOE Joint Genome Institute"/>
            <person name="Mujic A.B."/>
            <person name="Kuo A."/>
            <person name="Tritt A."/>
            <person name="Lipzen A."/>
            <person name="Chen C."/>
            <person name="Johnson J."/>
            <person name="Sharma A."/>
            <person name="Barry K."/>
            <person name="Grigoriev I.V."/>
            <person name="Spatafora J.W."/>
        </authorList>
    </citation>
    <scope>NUCLEOTIDE SEQUENCE [LARGE SCALE GENOMIC DNA]</scope>
    <source>
        <strain evidence="2 3">AM-OR11-026</strain>
    </source>
</reference>
<evidence type="ECO:0000313" key="3">
    <source>
        <dbReference type="Proteomes" id="UP000092154"/>
    </source>
</evidence>
<dbReference type="PANTHER" id="PTHR28004:SF2">
    <property type="entry name" value="D-SERINE DEHYDRATASE"/>
    <property type="match status" value="1"/>
</dbReference>
<protein>
    <recommendedName>
        <fullName evidence="1">D-serine dehydratase-like domain-containing protein</fullName>
    </recommendedName>
</protein>
<feature type="domain" description="D-serine dehydratase-like" evidence="1">
    <location>
        <begin position="1"/>
        <end position="82"/>
    </location>
</feature>
<evidence type="ECO:0000259" key="1">
    <source>
        <dbReference type="SMART" id="SM01119"/>
    </source>
</evidence>
<dbReference type="SMART" id="SM01119">
    <property type="entry name" value="D-ser_dehydrat"/>
    <property type="match status" value="1"/>
</dbReference>
<dbReference type="AlphaFoldDB" id="A0A1B7MNF3"/>
<dbReference type="Pfam" id="PF14031">
    <property type="entry name" value="D-ser_dehydrat"/>
    <property type="match status" value="1"/>
</dbReference>
<proteinExistence type="predicted"/>
<name>A0A1B7MNF3_9AGAM</name>
<dbReference type="Proteomes" id="UP000092154">
    <property type="component" value="Unassembled WGS sequence"/>
</dbReference>
<evidence type="ECO:0000313" key="2">
    <source>
        <dbReference type="EMBL" id="OAX34140.1"/>
    </source>
</evidence>
<gene>
    <name evidence="2" type="ORF">K503DRAFT_859386</name>
</gene>
<dbReference type="OrthoDB" id="20198at2759"/>
<accession>A0A1B7MNF3</accession>
<dbReference type="InterPro" id="IPR026956">
    <property type="entry name" value="D-ser_dehydrat-like_dom"/>
</dbReference>
<dbReference type="InParanoid" id="A0A1B7MNF3"/>
<dbReference type="GO" id="GO:0008721">
    <property type="term" value="F:D-serine ammonia-lyase activity"/>
    <property type="evidence" value="ECO:0007669"/>
    <property type="project" value="TreeGrafter"/>
</dbReference>
<sequence>MCDAGAIAMSRDTGHIPGFGEVIGKSWKLGRISQEHGTLVRIPPNPEAGHIDPILKVGDIIGIVGQHACLIAAAHQWFYIIDSDTEEGTDKVVDIWVPWKGWLVNLNRGLYTRRITCIIIDSKSARGPVVRRGQCCHTFMPAVPLS</sequence>
<dbReference type="STRING" id="1314800.A0A1B7MNF3"/>